<feature type="region of interest" description="Disordered" evidence="1">
    <location>
        <begin position="1"/>
        <end position="241"/>
    </location>
</feature>
<evidence type="ECO:0000256" key="1">
    <source>
        <dbReference type="SAM" id="MobiDB-lite"/>
    </source>
</evidence>
<gene>
    <name evidence="2" type="ORF">SV7mr_05990</name>
</gene>
<organism evidence="2 3">
    <name type="scientific">Stieleria bergensis</name>
    <dbReference type="NCBI Taxonomy" id="2528025"/>
    <lineage>
        <taxon>Bacteria</taxon>
        <taxon>Pseudomonadati</taxon>
        <taxon>Planctomycetota</taxon>
        <taxon>Planctomycetia</taxon>
        <taxon>Pirellulales</taxon>
        <taxon>Pirellulaceae</taxon>
        <taxon>Stieleria</taxon>
    </lineage>
</organism>
<evidence type="ECO:0000313" key="3">
    <source>
        <dbReference type="Proteomes" id="UP000315003"/>
    </source>
</evidence>
<proteinExistence type="predicted"/>
<accession>A0A517SPS4</accession>
<protein>
    <submittedName>
        <fullName evidence="2">Uncharacterized protein</fullName>
    </submittedName>
</protein>
<feature type="compositionally biased region" description="Polar residues" evidence="1">
    <location>
        <begin position="1"/>
        <end position="26"/>
    </location>
</feature>
<feature type="region of interest" description="Disordered" evidence="1">
    <location>
        <begin position="398"/>
        <end position="444"/>
    </location>
</feature>
<dbReference type="AlphaFoldDB" id="A0A517SPS4"/>
<dbReference type="Proteomes" id="UP000315003">
    <property type="component" value="Chromosome"/>
</dbReference>
<dbReference type="RefSeq" id="WP_145269034.1">
    <property type="nucleotide sequence ID" value="NZ_CP036272.1"/>
</dbReference>
<keyword evidence="3" id="KW-1185">Reference proteome</keyword>
<feature type="compositionally biased region" description="Polar residues" evidence="1">
    <location>
        <begin position="213"/>
        <end position="225"/>
    </location>
</feature>
<name>A0A517SPS4_9BACT</name>
<sequence>MEQQYDSATATKRSPQNQEVRHSTASPRVGQLGRPSQALTQEAGRVADGPAPPAVNPAPPAVNAAASQGPRVGSFPPTLFQLPDRSAQSIARPMSEPVPGSGLVPGSIAALQHRYDNGHNAPQSHVANAKQVAEQAQSTTEQSAEPDVPSVDRAFAQMPAADSAPPWDRTAVSRQEQADEDGSDRGFDSASRLWDEQRVDSPVSRRDVEAADNASQSASNTNSDQQVRETPAAVTSGHQAETPVLATVKRWLTNKGPSGSSGRASTNVMLAAVFLILIPCAFIFGRNGIMNSSHDGDQPDNASVSLDPKETNDINDLPATMGIPTEAIGQQPDVMAQQDVPGPAPATESPLTRQERVSVKPQEILGHQSVFQPATAPANGNPDASYVVPAGAIMSSSPGNETGLVDPSVSTAGHSSTLSSYAGPAEVSPSSHSGIRYSTTPNGIEDFLRRTIEQR</sequence>
<feature type="compositionally biased region" description="Polar residues" evidence="1">
    <location>
        <begin position="408"/>
        <end position="420"/>
    </location>
</feature>
<feature type="compositionally biased region" description="Polar residues" evidence="1">
    <location>
        <begin position="134"/>
        <end position="143"/>
    </location>
</feature>
<feature type="compositionally biased region" description="Pro residues" evidence="1">
    <location>
        <begin position="50"/>
        <end position="60"/>
    </location>
</feature>
<feature type="compositionally biased region" description="Polar residues" evidence="1">
    <location>
        <begin position="428"/>
        <end position="442"/>
    </location>
</feature>
<reference evidence="2 3" key="1">
    <citation type="submission" date="2019-02" db="EMBL/GenBank/DDBJ databases">
        <title>Deep-cultivation of Planctomycetes and their phenomic and genomic characterization uncovers novel biology.</title>
        <authorList>
            <person name="Wiegand S."/>
            <person name="Jogler M."/>
            <person name="Boedeker C."/>
            <person name="Pinto D."/>
            <person name="Vollmers J."/>
            <person name="Rivas-Marin E."/>
            <person name="Kohn T."/>
            <person name="Peeters S.H."/>
            <person name="Heuer A."/>
            <person name="Rast P."/>
            <person name="Oberbeckmann S."/>
            <person name="Bunk B."/>
            <person name="Jeske O."/>
            <person name="Meyerdierks A."/>
            <person name="Storesund J.E."/>
            <person name="Kallscheuer N."/>
            <person name="Luecker S."/>
            <person name="Lage O.M."/>
            <person name="Pohl T."/>
            <person name="Merkel B.J."/>
            <person name="Hornburger P."/>
            <person name="Mueller R.-W."/>
            <person name="Bruemmer F."/>
            <person name="Labrenz M."/>
            <person name="Spormann A.M."/>
            <person name="Op den Camp H."/>
            <person name="Overmann J."/>
            <person name="Amann R."/>
            <person name="Jetten M.S.M."/>
            <person name="Mascher T."/>
            <person name="Medema M.H."/>
            <person name="Devos D.P."/>
            <person name="Kaster A.-K."/>
            <person name="Ovreas L."/>
            <person name="Rohde M."/>
            <person name="Galperin M.Y."/>
            <person name="Jogler C."/>
        </authorList>
    </citation>
    <scope>NUCLEOTIDE SEQUENCE [LARGE SCALE GENOMIC DNA]</scope>
    <source>
        <strain evidence="2 3">SV_7m_r</strain>
    </source>
</reference>
<feature type="region of interest" description="Disordered" evidence="1">
    <location>
        <begin position="334"/>
        <end position="354"/>
    </location>
</feature>
<evidence type="ECO:0000313" key="2">
    <source>
        <dbReference type="EMBL" id="QDT58110.1"/>
    </source>
</evidence>
<dbReference type="EMBL" id="CP036272">
    <property type="protein sequence ID" value="QDT58110.1"/>
    <property type="molecule type" value="Genomic_DNA"/>
</dbReference>
<feature type="region of interest" description="Disordered" evidence="1">
    <location>
        <begin position="294"/>
        <end position="318"/>
    </location>
</feature>
<feature type="compositionally biased region" description="Basic and acidic residues" evidence="1">
    <location>
        <begin position="183"/>
        <end position="209"/>
    </location>
</feature>